<evidence type="ECO:0000256" key="2">
    <source>
        <dbReference type="ARBA" id="ARBA00022801"/>
    </source>
</evidence>
<keyword evidence="7" id="KW-1185">Reference proteome</keyword>
<protein>
    <recommendedName>
        <fullName evidence="5">Peptidase S53 domain-containing protein</fullName>
    </recommendedName>
</protein>
<gene>
    <name evidence="6" type="ORF">Athai_44320</name>
</gene>
<dbReference type="PROSITE" id="PS00138">
    <property type="entry name" value="SUBTILASE_SER"/>
    <property type="match status" value="1"/>
</dbReference>
<reference evidence="6 7" key="1">
    <citation type="submission" date="2020-08" db="EMBL/GenBank/DDBJ databases">
        <title>Whole genome shotgun sequence of Actinocatenispora thailandica NBRC 105041.</title>
        <authorList>
            <person name="Komaki H."/>
            <person name="Tamura T."/>
        </authorList>
    </citation>
    <scope>NUCLEOTIDE SEQUENCE [LARGE SCALE GENOMIC DNA]</scope>
    <source>
        <strain evidence="6 7">NBRC 105041</strain>
    </source>
</reference>
<feature type="chain" id="PRO_5031060350" description="Peptidase S53 domain-containing protein" evidence="4">
    <location>
        <begin position="38"/>
        <end position="844"/>
    </location>
</feature>
<evidence type="ECO:0000256" key="1">
    <source>
        <dbReference type="ARBA" id="ARBA00022670"/>
    </source>
</evidence>
<dbReference type="PANTHER" id="PTHR14218:SF15">
    <property type="entry name" value="TRIPEPTIDYL-PEPTIDASE 1"/>
    <property type="match status" value="1"/>
</dbReference>
<dbReference type="Gene3D" id="2.60.120.200">
    <property type="match status" value="1"/>
</dbReference>
<feature type="domain" description="Peptidase S53" evidence="5">
    <location>
        <begin position="87"/>
        <end position="425"/>
    </location>
</feature>
<dbReference type="SUPFAM" id="SSF52743">
    <property type="entry name" value="Subtilisin-like"/>
    <property type="match status" value="1"/>
</dbReference>
<dbReference type="InterPro" id="IPR013320">
    <property type="entry name" value="ConA-like_dom_sf"/>
</dbReference>
<sequence>MYGRETVRRRTKAGRYGLALVAAVGLAGLGMQAPAFAAPAVGDTGATAPKVEPVCGTAKKGEFTCFAMRRTDVKGARGIQPNATPSGYGPADLRGAYNLPADGGAGTTVAIVDAYDDPNAEADLAVYRQQYGLPACTSASGCFSKVDQTGGTTYPAPDAGWAGEISLDLDMVSAAAPNANILLVEADSASFEDLGTSVNTAVELGAKYVSNSYGTGYSSDPGSGESPDELTYEQQYYNHPGVAITVSTGDDAYGVAFPAASQYVTAVGGTSLIRDSSPRGWSESVWHNSYGGPGSGCSLYEPKPAFQHDSGCDMRSVADVSAVADPTTGVAVYNSYQASGWAQYGGTSASAPIIAGVYADAGAPVAGSYPNAYPYAKVGALNDVTDGENGSCTPAYWCTAGTGYDGPTGLGTPNGLGAFRAGPHGTVSGSVTNASTGAAISGASVNIGGSTATVGADGSYTMSVQPGDYQVTAAAYGFDPKTVSISVADGGTVTTDLALTPLATHTVSGKVTDGSGHGWPLYAKITVDGVPGGPVYSDPFTGKYSLSLPTGSDYTLHATPQLPGYTVLDSTVKVADKDIRRNLKPVVDQKACAAPGYAITKTGVSETFDTTTTPAGWTTTDATGNGGWAFDNPGHQTNYTGGTGNFAIADGTTGTGARDTSMVSPSVDLSNKDHPTVTFDTYRVGGSSQVADIDVSTDGGSTWTNAWRKTGYAGGHQEVDLPGAANHADVRVRFRYTGNTAYSYWQVDDVFFGDISCLPVHGGLVAGRVTDANTGDGLDSVSVVSKDKPAETATTADAAGVPGYYWMFSSLTGSHTFTGTKASYHTESATVAVAPDALTPPTSR</sequence>
<dbReference type="InterPro" id="IPR050819">
    <property type="entry name" value="Tripeptidyl-peptidase_I"/>
</dbReference>
<dbReference type="GO" id="GO:0006508">
    <property type="term" value="P:proteolysis"/>
    <property type="evidence" value="ECO:0007669"/>
    <property type="project" value="UniProtKB-KW"/>
</dbReference>
<feature type="signal peptide" evidence="4">
    <location>
        <begin position="1"/>
        <end position="37"/>
    </location>
</feature>
<dbReference type="InterPro" id="IPR008969">
    <property type="entry name" value="CarboxyPept-like_regulatory"/>
</dbReference>
<dbReference type="InterPro" id="IPR030400">
    <property type="entry name" value="Sedolisin_dom"/>
</dbReference>
<dbReference type="Proteomes" id="UP000611640">
    <property type="component" value="Chromosome"/>
</dbReference>
<dbReference type="PROSITE" id="PS51695">
    <property type="entry name" value="SEDOLISIN"/>
    <property type="match status" value="1"/>
</dbReference>
<proteinExistence type="predicted"/>
<evidence type="ECO:0000313" key="6">
    <source>
        <dbReference type="EMBL" id="BCJ36929.1"/>
    </source>
</evidence>
<dbReference type="GO" id="GO:0004252">
    <property type="term" value="F:serine-type endopeptidase activity"/>
    <property type="evidence" value="ECO:0007669"/>
    <property type="project" value="InterPro"/>
</dbReference>
<evidence type="ECO:0000256" key="4">
    <source>
        <dbReference type="SAM" id="SignalP"/>
    </source>
</evidence>
<dbReference type="Gene3D" id="3.40.50.200">
    <property type="entry name" value="Peptidase S8/S53 domain"/>
    <property type="match status" value="1"/>
</dbReference>
<dbReference type="SUPFAM" id="SSF49464">
    <property type="entry name" value="Carboxypeptidase regulatory domain-like"/>
    <property type="match status" value="1"/>
</dbReference>
<dbReference type="GO" id="GO:0008240">
    <property type="term" value="F:tripeptidyl-peptidase activity"/>
    <property type="evidence" value="ECO:0007669"/>
    <property type="project" value="TreeGrafter"/>
</dbReference>
<dbReference type="KEGG" id="atl:Athai_44320"/>
<evidence type="ECO:0000256" key="3">
    <source>
        <dbReference type="ARBA" id="ARBA00022825"/>
    </source>
</evidence>
<keyword evidence="4" id="KW-0732">Signal</keyword>
<dbReference type="InterPro" id="IPR023828">
    <property type="entry name" value="Peptidase_S8_Ser-AS"/>
</dbReference>
<name>A0A7R7DSB3_9ACTN</name>
<dbReference type="CDD" id="cd04056">
    <property type="entry name" value="Peptidases_S53"/>
    <property type="match status" value="1"/>
</dbReference>
<evidence type="ECO:0000313" key="7">
    <source>
        <dbReference type="Proteomes" id="UP000611640"/>
    </source>
</evidence>
<dbReference type="Pfam" id="PF13620">
    <property type="entry name" value="CarboxypepD_reg"/>
    <property type="match status" value="1"/>
</dbReference>
<evidence type="ECO:0000259" key="5">
    <source>
        <dbReference type="PROSITE" id="PS51695"/>
    </source>
</evidence>
<dbReference type="NCBIfam" id="NF038128">
    <property type="entry name" value="choice_anch_J"/>
    <property type="match status" value="1"/>
</dbReference>
<keyword evidence="2" id="KW-0378">Hydrolase</keyword>
<keyword evidence="1" id="KW-0645">Protease</keyword>
<organism evidence="6 7">
    <name type="scientific">Actinocatenispora thailandica</name>
    <dbReference type="NCBI Taxonomy" id="227318"/>
    <lineage>
        <taxon>Bacteria</taxon>
        <taxon>Bacillati</taxon>
        <taxon>Actinomycetota</taxon>
        <taxon>Actinomycetes</taxon>
        <taxon>Micromonosporales</taxon>
        <taxon>Micromonosporaceae</taxon>
        <taxon>Actinocatenispora</taxon>
    </lineage>
</organism>
<keyword evidence="3" id="KW-0720">Serine protease</keyword>
<dbReference type="Gene3D" id="2.60.40.1120">
    <property type="entry name" value="Carboxypeptidase-like, regulatory domain"/>
    <property type="match status" value="2"/>
</dbReference>
<accession>A0A7R7DSB3</accession>
<dbReference type="RefSeq" id="WP_203963214.1">
    <property type="nucleotide sequence ID" value="NZ_AP023355.1"/>
</dbReference>
<dbReference type="InterPro" id="IPR036852">
    <property type="entry name" value="Peptidase_S8/S53_dom_sf"/>
</dbReference>
<dbReference type="EMBL" id="AP023355">
    <property type="protein sequence ID" value="BCJ36929.1"/>
    <property type="molecule type" value="Genomic_DNA"/>
</dbReference>
<dbReference type="AlphaFoldDB" id="A0A7R7DSB3"/>
<dbReference type="SUPFAM" id="SSF49899">
    <property type="entry name" value="Concanavalin A-like lectins/glucanases"/>
    <property type="match status" value="1"/>
</dbReference>
<dbReference type="PANTHER" id="PTHR14218">
    <property type="entry name" value="PROTEASE S8 TRIPEPTIDYL PEPTIDASE I CLN2"/>
    <property type="match status" value="1"/>
</dbReference>